<evidence type="ECO:0000256" key="15">
    <source>
        <dbReference type="ARBA" id="ARBA00023180"/>
    </source>
</evidence>
<keyword evidence="11 19" id="KW-1133">Transmembrane helix</keyword>
<feature type="domain" description="Apple" evidence="23">
    <location>
        <begin position="346"/>
        <end position="426"/>
    </location>
</feature>
<dbReference type="GO" id="GO:0005524">
    <property type="term" value="F:ATP binding"/>
    <property type="evidence" value="ECO:0007669"/>
    <property type="project" value="UniProtKB-KW"/>
</dbReference>
<dbReference type="PROSITE" id="PS00108">
    <property type="entry name" value="PROTEIN_KINASE_ST"/>
    <property type="match status" value="1"/>
</dbReference>
<keyword evidence="9 18" id="KW-0418">Kinase</keyword>
<dbReference type="FunFam" id="2.90.10.10:FF:000004">
    <property type="entry name" value="G-type lectin S-receptor-like serine/threonine-protein kinase"/>
    <property type="match status" value="1"/>
</dbReference>
<evidence type="ECO:0000256" key="2">
    <source>
        <dbReference type="ARBA" id="ARBA00022475"/>
    </source>
</evidence>
<keyword evidence="2" id="KW-1003">Cell membrane</keyword>
<dbReference type="PANTHER" id="PTHR27002">
    <property type="entry name" value="RECEPTOR-LIKE SERINE/THREONINE-PROTEIN KINASE SD1-8"/>
    <property type="match status" value="1"/>
</dbReference>
<dbReference type="InterPro" id="IPR024171">
    <property type="entry name" value="SRK-like_kinase"/>
</dbReference>
<keyword evidence="5 19" id="KW-0812">Transmembrane</keyword>
<keyword evidence="6 20" id="KW-0732">Signal</keyword>
<dbReference type="InterPro" id="IPR003609">
    <property type="entry name" value="Pan_app"/>
</dbReference>
<evidence type="ECO:0000313" key="25">
    <source>
        <dbReference type="Proteomes" id="UP001165190"/>
    </source>
</evidence>
<dbReference type="CDD" id="cd01098">
    <property type="entry name" value="PAN_AP_plant"/>
    <property type="match status" value="1"/>
</dbReference>
<dbReference type="Pfam" id="PF00954">
    <property type="entry name" value="S_locus_glycop"/>
    <property type="match status" value="1"/>
</dbReference>
<dbReference type="Gene3D" id="3.30.200.20">
    <property type="entry name" value="Phosphorylase Kinase, domain 1"/>
    <property type="match status" value="1"/>
</dbReference>
<dbReference type="GO" id="GO:0005886">
    <property type="term" value="C:plasma membrane"/>
    <property type="evidence" value="ECO:0007669"/>
    <property type="project" value="UniProtKB-SubCell"/>
</dbReference>
<dbReference type="SUPFAM" id="SSF51110">
    <property type="entry name" value="alpha-D-mannose-specific plant lectins"/>
    <property type="match status" value="1"/>
</dbReference>
<keyword evidence="10 18" id="KW-0067">ATP-binding</keyword>
<evidence type="ECO:0000259" key="22">
    <source>
        <dbReference type="PROSITE" id="PS50927"/>
    </source>
</evidence>
<keyword evidence="4 18" id="KW-0808">Transferase</keyword>
<evidence type="ECO:0000256" key="6">
    <source>
        <dbReference type="ARBA" id="ARBA00022729"/>
    </source>
</evidence>
<evidence type="ECO:0000256" key="7">
    <source>
        <dbReference type="ARBA" id="ARBA00022734"/>
    </source>
</evidence>
<evidence type="ECO:0000313" key="24">
    <source>
        <dbReference type="EMBL" id="GMJ10244.1"/>
    </source>
</evidence>
<dbReference type="PIRSF" id="PIRSF000641">
    <property type="entry name" value="SRK"/>
    <property type="match status" value="1"/>
</dbReference>
<dbReference type="PANTHER" id="PTHR27002:SF1090">
    <property type="entry name" value="S-LOCUS LECTIN KINASE FAMILY PROTEIN"/>
    <property type="match status" value="1"/>
</dbReference>
<evidence type="ECO:0000256" key="3">
    <source>
        <dbReference type="ARBA" id="ARBA00022527"/>
    </source>
</evidence>
<proteinExistence type="inferred from homology"/>
<evidence type="ECO:0000256" key="14">
    <source>
        <dbReference type="ARBA" id="ARBA00023170"/>
    </source>
</evidence>
<dbReference type="Gene3D" id="1.10.510.10">
    <property type="entry name" value="Transferase(Phosphotransferase) domain 1"/>
    <property type="match status" value="1"/>
</dbReference>
<dbReference type="SMART" id="SM00108">
    <property type="entry name" value="B_lectin"/>
    <property type="match status" value="1"/>
</dbReference>
<dbReference type="SUPFAM" id="SSF56112">
    <property type="entry name" value="Protein kinase-like (PK-like)"/>
    <property type="match status" value="1"/>
</dbReference>
<dbReference type="InterPro" id="IPR000719">
    <property type="entry name" value="Prot_kinase_dom"/>
</dbReference>
<comment type="catalytic activity">
    <reaction evidence="16 18">
        <text>L-threonyl-[protein] + ATP = O-phospho-L-threonyl-[protein] + ADP + H(+)</text>
        <dbReference type="Rhea" id="RHEA:46608"/>
        <dbReference type="Rhea" id="RHEA-COMP:11060"/>
        <dbReference type="Rhea" id="RHEA-COMP:11605"/>
        <dbReference type="ChEBI" id="CHEBI:15378"/>
        <dbReference type="ChEBI" id="CHEBI:30013"/>
        <dbReference type="ChEBI" id="CHEBI:30616"/>
        <dbReference type="ChEBI" id="CHEBI:61977"/>
        <dbReference type="ChEBI" id="CHEBI:456216"/>
        <dbReference type="EC" id="2.7.11.1"/>
    </reaction>
</comment>
<sequence length="816" mass="92080">MERKSTADFGMSFLLACMLVFVLAASAATDNITPSRSIIDGETLVSSDETFELGFFSPGSSIKRYIGIWYKVSPETVVWVANREAPLLDRFGVLNVTKEGTINLLHKKTEMVWSSSRIRTAKNPVMQLLDSGNLVVKDGNESDSANFLWQSFDYPCDTLLPMMKLGKNFITGMNWSLTSWKSPDDPAPGRFTALIDPEGFPQLVVRNGSEIFYRGGSWNGERFTGTPDLKQIELSNLFKFEFELNRNEVYYKGEPYPALISRLAVNESGFLERFVRTKQSESWLEIYFAPRDECDYYAVCGAYSSCNTNNSPRLCTCMDGFEPMFPTEWDRLKWSGGCTRMTTLACRNSVFTKYNGLKFPDTSNSSFYTNMSLKECQAECSKNCSCMAYANSDIRNGGSGCLLWFGDLIDMRIYIDGGQDLYVRMANSTLGHLVVRKNSSEIKEVAIVVIPIILIGLVWGGIVFYLRRKKLAKRVGGKDEMELPVFDLDIIVKATDNFLDNNKLGQGGFGPVYKGRLPEGQEIAVKRLSKSSGQGSEEFKNEVVLIAKLQHRNLVRLLGCSVQGDEKMLIYEYMPNKSLDYFIFDQAKGKLLDWRRRMHIIDGIARGLLYLHQDSRLRIIHRDLKASNVLLDNDMCPKISDFGLARTIWGDQTEANTNKVVGTYGYMPPEYAVDGLFSIKSDVFSFGVLVLEIISGKKNRGFFHPDHSHNLVGHAWKLWMELKPLQFVDCNLEDCFVVSEVLRCIHVGLLCVQKRPEDRPNMSSVVLMLGSENPLPEPKLPGFFTERNLPESESYSSTHHELASENGVTISVLEAR</sequence>
<evidence type="ECO:0000256" key="8">
    <source>
        <dbReference type="ARBA" id="ARBA00022741"/>
    </source>
</evidence>
<keyword evidence="14" id="KW-0675">Receptor</keyword>
<reference evidence="24" key="1">
    <citation type="submission" date="2023-05" db="EMBL/GenBank/DDBJ databases">
        <title>Genome and transcriptome analyses reveal genes involved in the formation of fine ridges on petal epidermal cells in Hibiscus trionum.</title>
        <authorList>
            <person name="Koshimizu S."/>
            <person name="Masuda S."/>
            <person name="Ishii T."/>
            <person name="Shirasu K."/>
            <person name="Hoshino A."/>
            <person name="Arita M."/>
        </authorList>
    </citation>
    <scope>NUCLEOTIDE SEQUENCE</scope>
    <source>
        <strain evidence="24">Hamamatsu line</strain>
    </source>
</reference>
<keyword evidence="3 18" id="KW-0723">Serine/threonine-protein kinase</keyword>
<dbReference type="Pfam" id="PF08276">
    <property type="entry name" value="PAN_2"/>
    <property type="match status" value="1"/>
</dbReference>
<comment type="subcellular location">
    <subcellularLocation>
        <location evidence="1">Cell membrane</location>
        <topology evidence="1">Single-pass type I membrane protein</topology>
    </subcellularLocation>
</comment>
<keyword evidence="12 19" id="KW-0472">Membrane</keyword>
<dbReference type="PROSITE" id="PS50011">
    <property type="entry name" value="PROTEIN_KINASE_DOM"/>
    <property type="match status" value="1"/>
</dbReference>
<comment type="similarity">
    <text evidence="18">Belongs to the protein kinase superfamily. Ser/Thr protein kinase family.</text>
</comment>
<dbReference type="FunFam" id="1.10.510.10:FF:000060">
    <property type="entry name" value="G-type lectin S-receptor-like serine/threonine-protein kinase"/>
    <property type="match status" value="1"/>
</dbReference>
<evidence type="ECO:0000256" key="1">
    <source>
        <dbReference type="ARBA" id="ARBA00004251"/>
    </source>
</evidence>
<dbReference type="Gene3D" id="3.50.4.10">
    <property type="entry name" value="Hepatocyte Growth Factor"/>
    <property type="match status" value="1"/>
</dbReference>
<dbReference type="PROSITE" id="PS50927">
    <property type="entry name" value="BULB_LECTIN"/>
    <property type="match status" value="1"/>
</dbReference>
<evidence type="ECO:0000256" key="9">
    <source>
        <dbReference type="ARBA" id="ARBA00022777"/>
    </source>
</evidence>
<dbReference type="InterPro" id="IPR011009">
    <property type="entry name" value="Kinase-like_dom_sf"/>
</dbReference>
<dbReference type="InterPro" id="IPR008271">
    <property type="entry name" value="Ser/Thr_kinase_AS"/>
</dbReference>
<dbReference type="CDD" id="cd14066">
    <property type="entry name" value="STKc_IRAK"/>
    <property type="match status" value="1"/>
</dbReference>
<feature type="transmembrane region" description="Helical" evidence="19">
    <location>
        <begin position="445"/>
        <end position="466"/>
    </location>
</feature>
<comment type="caution">
    <text evidence="24">The sequence shown here is derived from an EMBL/GenBank/DDBJ whole genome shotgun (WGS) entry which is preliminary data.</text>
</comment>
<dbReference type="AlphaFoldDB" id="A0A9W7JEJ5"/>
<evidence type="ECO:0000259" key="21">
    <source>
        <dbReference type="PROSITE" id="PS50011"/>
    </source>
</evidence>
<dbReference type="GO" id="GO:0004674">
    <property type="term" value="F:protein serine/threonine kinase activity"/>
    <property type="evidence" value="ECO:0007669"/>
    <property type="project" value="UniProtKB-KW"/>
</dbReference>
<keyword evidence="25" id="KW-1185">Reference proteome</keyword>
<feature type="domain" description="Bulb-type lectin" evidence="22">
    <location>
        <begin position="29"/>
        <end position="149"/>
    </location>
</feature>
<feature type="chain" id="PRO_5040886685" description="Receptor-like serine/threonine-protein kinase" evidence="20">
    <location>
        <begin position="30"/>
        <end position="816"/>
    </location>
</feature>
<evidence type="ECO:0000256" key="12">
    <source>
        <dbReference type="ARBA" id="ARBA00023136"/>
    </source>
</evidence>
<evidence type="ECO:0000256" key="5">
    <source>
        <dbReference type="ARBA" id="ARBA00022692"/>
    </source>
</evidence>
<protein>
    <recommendedName>
        <fullName evidence="18">Receptor-like serine/threonine-protein kinase</fullName>
        <ecNumber evidence="18">2.7.11.1</ecNumber>
    </recommendedName>
</protein>
<evidence type="ECO:0000256" key="11">
    <source>
        <dbReference type="ARBA" id="ARBA00022989"/>
    </source>
</evidence>
<evidence type="ECO:0000256" key="13">
    <source>
        <dbReference type="ARBA" id="ARBA00023157"/>
    </source>
</evidence>
<keyword evidence="8 18" id="KW-0547">Nucleotide-binding</keyword>
<dbReference type="OrthoDB" id="785331at2759"/>
<dbReference type="InterPro" id="IPR001480">
    <property type="entry name" value="Bulb-type_lectin_dom"/>
</dbReference>
<dbReference type="GO" id="GO:0048544">
    <property type="term" value="P:recognition of pollen"/>
    <property type="evidence" value="ECO:0007669"/>
    <property type="project" value="InterPro"/>
</dbReference>
<dbReference type="CDD" id="cd00028">
    <property type="entry name" value="B_lectin"/>
    <property type="match status" value="1"/>
</dbReference>
<dbReference type="InterPro" id="IPR001245">
    <property type="entry name" value="Ser-Thr/Tyr_kinase_cat_dom"/>
</dbReference>
<evidence type="ECO:0000256" key="18">
    <source>
        <dbReference type="PIRNR" id="PIRNR000641"/>
    </source>
</evidence>
<name>A0A9W7JEJ5_HIBTR</name>
<evidence type="ECO:0000256" key="20">
    <source>
        <dbReference type="SAM" id="SignalP"/>
    </source>
</evidence>
<dbReference type="SMART" id="SM00473">
    <property type="entry name" value="PAN_AP"/>
    <property type="match status" value="1"/>
</dbReference>
<dbReference type="Pfam" id="PF07714">
    <property type="entry name" value="PK_Tyr_Ser-Thr"/>
    <property type="match status" value="1"/>
</dbReference>
<feature type="domain" description="Protein kinase" evidence="21">
    <location>
        <begin position="498"/>
        <end position="780"/>
    </location>
</feature>
<dbReference type="PROSITE" id="PS50948">
    <property type="entry name" value="PAN"/>
    <property type="match status" value="1"/>
</dbReference>
<dbReference type="Proteomes" id="UP001165190">
    <property type="component" value="Unassembled WGS sequence"/>
</dbReference>
<dbReference type="InterPro" id="IPR000858">
    <property type="entry name" value="S_locus_glycoprot_dom"/>
</dbReference>
<dbReference type="InterPro" id="IPR021820">
    <property type="entry name" value="S-locus_recpt_kinase_C"/>
</dbReference>
<evidence type="ECO:0000259" key="23">
    <source>
        <dbReference type="PROSITE" id="PS50948"/>
    </source>
</evidence>
<dbReference type="InterPro" id="IPR036426">
    <property type="entry name" value="Bulb-type_lectin_dom_sf"/>
</dbReference>
<dbReference type="EC" id="2.7.11.1" evidence="18"/>
<keyword evidence="7" id="KW-0430">Lectin</keyword>
<feature type="signal peptide" evidence="20">
    <location>
        <begin position="1"/>
        <end position="29"/>
    </location>
</feature>
<evidence type="ECO:0000256" key="19">
    <source>
        <dbReference type="SAM" id="Phobius"/>
    </source>
</evidence>
<dbReference type="Gene3D" id="2.90.10.10">
    <property type="entry name" value="Bulb-type lectin domain"/>
    <property type="match status" value="1"/>
</dbReference>
<dbReference type="FunFam" id="3.30.200.20:FF:000330">
    <property type="entry name" value="G-type lectin S-receptor-like serine/threonine-protein kinase At4g03230"/>
    <property type="match status" value="1"/>
</dbReference>
<accession>A0A9W7JEJ5</accession>
<keyword evidence="15" id="KW-0325">Glycoprotein</keyword>
<evidence type="ECO:0000256" key="17">
    <source>
        <dbReference type="ARBA" id="ARBA00048679"/>
    </source>
</evidence>
<evidence type="ECO:0000256" key="16">
    <source>
        <dbReference type="ARBA" id="ARBA00047899"/>
    </source>
</evidence>
<dbReference type="EMBL" id="BSYR01000056">
    <property type="protein sequence ID" value="GMJ10244.1"/>
    <property type="molecule type" value="Genomic_DNA"/>
</dbReference>
<gene>
    <name evidence="24" type="ORF">HRI_004693600</name>
</gene>
<evidence type="ECO:0000256" key="10">
    <source>
        <dbReference type="ARBA" id="ARBA00022840"/>
    </source>
</evidence>
<dbReference type="Pfam" id="PF01453">
    <property type="entry name" value="B_lectin"/>
    <property type="match status" value="1"/>
</dbReference>
<dbReference type="Pfam" id="PF11883">
    <property type="entry name" value="DUF3403"/>
    <property type="match status" value="1"/>
</dbReference>
<dbReference type="SMART" id="SM00220">
    <property type="entry name" value="S_TKc"/>
    <property type="match status" value="1"/>
</dbReference>
<dbReference type="GO" id="GO:0030246">
    <property type="term" value="F:carbohydrate binding"/>
    <property type="evidence" value="ECO:0007669"/>
    <property type="project" value="UniProtKB-KW"/>
</dbReference>
<comment type="catalytic activity">
    <reaction evidence="17 18">
        <text>L-seryl-[protein] + ATP = O-phospho-L-seryl-[protein] + ADP + H(+)</text>
        <dbReference type="Rhea" id="RHEA:17989"/>
        <dbReference type="Rhea" id="RHEA-COMP:9863"/>
        <dbReference type="Rhea" id="RHEA-COMP:11604"/>
        <dbReference type="ChEBI" id="CHEBI:15378"/>
        <dbReference type="ChEBI" id="CHEBI:29999"/>
        <dbReference type="ChEBI" id="CHEBI:30616"/>
        <dbReference type="ChEBI" id="CHEBI:83421"/>
        <dbReference type="ChEBI" id="CHEBI:456216"/>
        <dbReference type="EC" id="2.7.11.1"/>
    </reaction>
</comment>
<keyword evidence="13" id="KW-1015">Disulfide bond</keyword>
<organism evidence="24 25">
    <name type="scientific">Hibiscus trionum</name>
    <name type="common">Flower of an hour</name>
    <dbReference type="NCBI Taxonomy" id="183268"/>
    <lineage>
        <taxon>Eukaryota</taxon>
        <taxon>Viridiplantae</taxon>
        <taxon>Streptophyta</taxon>
        <taxon>Embryophyta</taxon>
        <taxon>Tracheophyta</taxon>
        <taxon>Spermatophyta</taxon>
        <taxon>Magnoliopsida</taxon>
        <taxon>eudicotyledons</taxon>
        <taxon>Gunneridae</taxon>
        <taxon>Pentapetalae</taxon>
        <taxon>rosids</taxon>
        <taxon>malvids</taxon>
        <taxon>Malvales</taxon>
        <taxon>Malvaceae</taxon>
        <taxon>Malvoideae</taxon>
        <taxon>Hibiscus</taxon>
    </lineage>
</organism>
<evidence type="ECO:0000256" key="4">
    <source>
        <dbReference type="ARBA" id="ARBA00022679"/>
    </source>
</evidence>